<organism evidence="1 2">
    <name type="scientific">Helicobacter ailurogastricus</name>
    <dbReference type="NCBI Taxonomy" id="1578720"/>
    <lineage>
        <taxon>Bacteria</taxon>
        <taxon>Pseudomonadati</taxon>
        <taxon>Campylobacterota</taxon>
        <taxon>Epsilonproteobacteria</taxon>
        <taxon>Campylobacterales</taxon>
        <taxon>Helicobacteraceae</taxon>
        <taxon>Helicobacter</taxon>
    </lineage>
</organism>
<sequence length="41" mass="4939">MRAFWVALCVRENTFDNVRGSFPNWLFVWVLSARQRLPQLN</sequence>
<dbReference type="EMBL" id="CDMG01000004">
    <property type="protein sequence ID" value="CRI32287.1"/>
    <property type="molecule type" value="Genomic_DNA"/>
</dbReference>
<evidence type="ECO:0000313" key="1">
    <source>
        <dbReference type="EMBL" id="CRI32287.1"/>
    </source>
</evidence>
<dbReference type="Proteomes" id="UP000043437">
    <property type="component" value="Unassembled WGS sequence"/>
</dbReference>
<accession>A0A0K2Y5N8</accession>
<name>A0A0K2Y5N8_9HELI</name>
<evidence type="ECO:0000313" key="2">
    <source>
        <dbReference type="Proteomes" id="UP000043437"/>
    </source>
</evidence>
<proteinExistence type="predicted"/>
<reference evidence="2" key="1">
    <citation type="submission" date="2014-12" db="EMBL/GenBank/DDBJ databases">
        <authorList>
            <person name="Jaenicke S."/>
        </authorList>
    </citation>
    <scope>NUCLEOTIDE SEQUENCE [LARGE SCALE GENOMIC DNA]</scope>
</reference>
<protein>
    <submittedName>
        <fullName evidence="1">Uncharacterized protein</fullName>
    </submittedName>
</protein>
<gene>
    <name evidence="1" type="ORF">HAL07_07620</name>
</gene>
<dbReference type="AlphaFoldDB" id="A0A0K2Y5N8"/>